<proteinExistence type="predicted"/>
<accession>A0A067S8C1</accession>
<feature type="compositionally biased region" description="Pro residues" evidence="1">
    <location>
        <begin position="72"/>
        <end position="81"/>
    </location>
</feature>
<feature type="region of interest" description="Disordered" evidence="1">
    <location>
        <begin position="62"/>
        <end position="100"/>
    </location>
</feature>
<dbReference type="AlphaFoldDB" id="A0A067S8C1"/>
<evidence type="ECO:0000313" key="3">
    <source>
        <dbReference type="Proteomes" id="UP000027222"/>
    </source>
</evidence>
<reference evidence="3" key="1">
    <citation type="journal article" date="2014" name="Proc. Natl. Acad. Sci. U.S.A.">
        <title>Extensive sampling of basidiomycete genomes demonstrates inadequacy of the white-rot/brown-rot paradigm for wood decay fungi.</title>
        <authorList>
            <person name="Riley R."/>
            <person name="Salamov A.A."/>
            <person name="Brown D.W."/>
            <person name="Nagy L.G."/>
            <person name="Floudas D."/>
            <person name="Held B.W."/>
            <person name="Levasseur A."/>
            <person name="Lombard V."/>
            <person name="Morin E."/>
            <person name="Otillar R."/>
            <person name="Lindquist E.A."/>
            <person name="Sun H."/>
            <person name="LaButti K.M."/>
            <person name="Schmutz J."/>
            <person name="Jabbour D."/>
            <person name="Luo H."/>
            <person name="Baker S.E."/>
            <person name="Pisabarro A.G."/>
            <person name="Walton J.D."/>
            <person name="Blanchette R.A."/>
            <person name="Henrissat B."/>
            <person name="Martin F."/>
            <person name="Cullen D."/>
            <person name="Hibbett D.S."/>
            <person name="Grigoriev I.V."/>
        </authorList>
    </citation>
    <scope>NUCLEOTIDE SEQUENCE [LARGE SCALE GENOMIC DNA]</scope>
    <source>
        <strain evidence="3">CBS 339.88</strain>
    </source>
</reference>
<evidence type="ECO:0000313" key="2">
    <source>
        <dbReference type="EMBL" id="KDR67056.1"/>
    </source>
</evidence>
<gene>
    <name evidence="2" type="ORF">GALMADRAFT_232270</name>
</gene>
<name>A0A067S8C1_GALM3</name>
<dbReference type="Proteomes" id="UP000027222">
    <property type="component" value="Unassembled WGS sequence"/>
</dbReference>
<keyword evidence="3" id="KW-1185">Reference proteome</keyword>
<evidence type="ECO:0000256" key="1">
    <source>
        <dbReference type="SAM" id="MobiDB-lite"/>
    </source>
</evidence>
<organism evidence="2 3">
    <name type="scientific">Galerina marginata (strain CBS 339.88)</name>
    <dbReference type="NCBI Taxonomy" id="685588"/>
    <lineage>
        <taxon>Eukaryota</taxon>
        <taxon>Fungi</taxon>
        <taxon>Dikarya</taxon>
        <taxon>Basidiomycota</taxon>
        <taxon>Agaricomycotina</taxon>
        <taxon>Agaricomycetes</taxon>
        <taxon>Agaricomycetidae</taxon>
        <taxon>Agaricales</taxon>
        <taxon>Agaricineae</taxon>
        <taxon>Strophariaceae</taxon>
        <taxon>Galerina</taxon>
    </lineage>
</organism>
<dbReference type="EMBL" id="KL142418">
    <property type="protein sequence ID" value="KDR67056.1"/>
    <property type="molecule type" value="Genomic_DNA"/>
</dbReference>
<sequence length="149" mass="16456">MVVYELGQQQLWWWLRLEIVETTVHTTSGLAIRELPVTGSLQHLSSNVCTPLTPARLTARPLRASLTSRTPHPAPDPPAPVPAAKRTNEPAISTSNDGQRRRRRRLLEIVENAVRASTLTLVALAVRLDHLQGHRVTSEQEGVVTRLAG</sequence>
<dbReference type="HOGENOM" id="CLU_1749797_0_0_1"/>
<protein>
    <submittedName>
        <fullName evidence="2">Uncharacterized protein</fullName>
    </submittedName>
</protein>